<dbReference type="OrthoDB" id="2151789at2759"/>
<dbReference type="InterPro" id="IPR016166">
    <property type="entry name" value="FAD-bd_PCMH"/>
</dbReference>
<dbReference type="InterPro" id="IPR016169">
    <property type="entry name" value="FAD-bd_PCMH_sub2"/>
</dbReference>
<evidence type="ECO:0000256" key="4">
    <source>
        <dbReference type="ARBA" id="ARBA00023002"/>
    </source>
</evidence>
<feature type="signal peptide" evidence="5">
    <location>
        <begin position="1"/>
        <end position="17"/>
    </location>
</feature>
<evidence type="ECO:0000256" key="5">
    <source>
        <dbReference type="SAM" id="SignalP"/>
    </source>
</evidence>
<evidence type="ECO:0000256" key="2">
    <source>
        <dbReference type="ARBA" id="ARBA00022630"/>
    </source>
</evidence>
<dbReference type="PANTHER" id="PTHR42973:SF22">
    <property type="entry name" value="FAD-BINDING PCMH-TYPE DOMAIN-CONTAINING PROTEIN-RELATED"/>
    <property type="match status" value="1"/>
</dbReference>
<keyword evidence="4" id="KW-0560">Oxidoreductase</keyword>
<evidence type="ECO:0000313" key="8">
    <source>
        <dbReference type="Proteomes" id="UP000622797"/>
    </source>
</evidence>
<keyword evidence="5" id="KW-0732">Signal</keyword>
<evidence type="ECO:0000313" key="7">
    <source>
        <dbReference type="EMBL" id="KAF4964243.1"/>
    </source>
</evidence>
<dbReference type="Gene3D" id="3.30.465.10">
    <property type="match status" value="1"/>
</dbReference>
<evidence type="ECO:0000256" key="1">
    <source>
        <dbReference type="ARBA" id="ARBA00005466"/>
    </source>
</evidence>
<dbReference type="InterPro" id="IPR006094">
    <property type="entry name" value="Oxid_FAD_bind_N"/>
</dbReference>
<keyword evidence="2" id="KW-0285">Flavoprotein</keyword>
<keyword evidence="3" id="KW-0274">FAD</keyword>
<dbReference type="InterPro" id="IPR050416">
    <property type="entry name" value="FAD-linked_Oxidoreductase"/>
</dbReference>
<evidence type="ECO:0000256" key="3">
    <source>
        <dbReference type="ARBA" id="ARBA00022827"/>
    </source>
</evidence>
<sequence length="482" mass="52059">MKLFFTGLVTVFGVATASVSTCCDRLRQKLGDTISLPNSEIYNATISGYWSIQESALQPSCVLRPATARDVSEALKIISNIENCRFAIKGQGHAPAAGFANVDGGVTIDMTTLSSVSLQEDLSVVSVGAGAKWIDVYKHLNGSGVQVSGGRNGNVGVGGLLLGGGISHFTTKVGWACDGVINYELVLSNGSLVNANKNLNSDLFLALKGGGNNFGVVTRFDLATFPQGNISTRSISYDISQRAKVFQAFTNLLNSSNYDPFASLVTGLLYSSASKAWTLTSSLVYTKPVSHPKIFEELSGIPHKSLVNNITSLAAFADEEETPPLNWHFATATFKPSFQNMQEMFDTLNNTIYSFSPDGGVTWSIAFEPLVGAMLKNSKHLNVLGSGSVEDGFIVLISALWPISAVNSDVQARTRSVLSAWEDNARARGFLQRFQYLNYAAPFQSPIFSYGKDELHRLKLVSEKYDHGQILQKNVEGFKLPS</sequence>
<dbReference type="GO" id="GO:0016491">
    <property type="term" value="F:oxidoreductase activity"/>
    <property type="evidence" value="ECO:0007669"/>
    <property type="project" value="UniProtKB-KW"/>
</dbReference>
<dbReference type="EMBL" id="JABEXW010000420">
    <property type="protein sequence ID" value="KAF4964243.1"/>
    <property type="molecule type" value="Genomic_DNA"/>
</dbReference>
<reference evidence="7" key="2">
    <citation type="submission" date="2020-05" db="EMBL/GenBank/DDBJ databases">
        <authorList>
            <person name="Kim H.-S."/>
            <person name="Proctor R.H."/>
            <person name="Brown D.W."/>
        </authorList>
    </citation>
    <scope>NUCLEOTIDE SEQUENCE</scope>
    <source>
        <strain evidence="7">NRRL 20472</strain>
    </source>
</reference>
<proteinExistence type="inferred from homology"/>
<accession>A0A8H4TU72</accession>
<dbReference type="InterPro" id="IPR036318">
    <property type="entry name" value="FAD-bd_PCMH-like_sf"/>
</dbReference>
<feature type="domain" description="FAD-binding PCMH-type" evidence="6">
    <location>
        <begin position="55"/>
        <end position="227"/>
    </location>
</feature>
<dbReference type="Proteomes" id="UP000622797">
    <property type="component" value="Unassembled WGS sequence"/>
</dbReference>
<reference evidence="7" key="1">
    <citation type="journal article" date="2020" name="BMC Genomics">
        <title>Correction to: Identification and distribution of gene clusters required for synthesis of sphingolipid metabolism inhibitors in diverse species of the filamentous fungus Fusarium.</title>
        <authorList>
            <person name="Kim H.S."/>
            <person name="Lohmar J.M."/>
            <person name="Busman M."/>
            <person name="Brown D.W."/>
            <person name="Naumann T.A."/>
            <person name="Divon H.H."/>
            <person name="Lysoe E."/>
            <person name="Uhlig S."/>
            <person name="Proctor R.H."/>
        </authorList>
    </citation>
    <scope>NUCLEOTIDE SEQUENCE</scope>
    <source>
        <strain evidence="7">NRRL 20472</strain>
    </source>
</reference>
<dbReference type="GO" id="GO:0071949">
    <property type="term" value="F:FAD binding"/>
    <property type="evidence" value="ECO:0007669"/>
    <property type="project" value="InterPro"/>
</dbReference>
<comment type="caution">
    <text evidence="7">The sequence shown here is derived from an EMBL/GenBank/DDBJ whole genome shotgun (WGS) entry which is preliminary data.</text>
</comment>
<comment type="similarity">
    <text evidence="1">Belongs to the oxygen-dependent FAD-linked oxidoreductase family.</text>
</comment>
<gene>
    <name evidence="7" type="ORF">FSARC_7797</name>
</gene>
<name>A0A8H4TU72_9HYPO</name>
<organism evidence="7 8">
    <name type="scientific">Fusarium sarcochroum</name>
    <dbReference type="NCBI Taxonomy" id="1208366"/>
    <lineage>
        <taxon>Eukaryota</taxon>
        <taxon>Fungi</taxon>
        <taxon>Dikarya</taxon>
        <taxon>Ascomycota</taxon>
        <taxon>Pezizomycotina</taxon>
        <taxon>Sordariomycetes</taxon>
        <taxon>Hypocreomycetidae</taxon>
        <taxon>Hypocreales</taxon>
        <taxon>Nectriaceae</taxon>
        <taxon>Fusarium</taxon>
        <taxon>Fusarium lateritium species complex</taxon>
    </lineage>
</organism>
<dbReference type="PANTHER" id="PTHR42973">
    <property type="entry name" value="BINDING OXIDOREDUCTASE, PUTATIVE (AFU_ORTHOLOGUE AFUA_1G17690)-RELATED"/>
    <property type="match status" value="1"/>
</dbReference>
<evidence type="ECO:0000259" key="6">
    <source>
        <dbReference type="PROSITE" id="PS51387"/>
    </source>
</evidence>
<keyword evidence="8" id="KW-1185">Reference proteome</keyword>
<feature type="chain" id="PRO_5034292468" description="FAD-binding PCMH-type domain-containing protein" evidence="5">
    <location>
        <begin position="18"/>
        <end position="482"/>
    </location>
</feature>
<dbReference type="SUPFAM" id="SSF56176">
    <property type="entry name" value="FAD-binding/transporter-associated domain-like"/>
    <property type="match status" value="1"/>
</dbReference>
<dbReference type="AlphaFoldDB" id="A0A8H4TU72"/>
<dbReference type="PROSITE" id="PS51387">
    <property type="entry name" value="FAD_PCMH"/>
    <property type="match status" value="1"/>
</dbReference>
<dbReference type="Pfam" id="PF01565">
    <property type="entry name" value="FAD_binding_4"/>
    <property type="match status" value="1"/>
</dbReference>
<protein>
    <recommendedName>
        <fullName evidence="6">FAD-binding PCMH-type domain-containing protein</fullName>
    </recommendedName>
</protein>